<evidence type="ECO:0000256" key="1">
    <source>
        <dbReference type="SAM" id="MobiDB-lite"/>
    </source>
</evidence>
<reference evidence="4" key="1">
    <citation type="submission" date="2021-01" db="EMBL/GenBank/DDBJ databases">
        <title>Whole genome shotgun sequence of Planobispora takensis NBRC 109077.</title>
        <authorList>
            <person name="Komaki H."/>
            <person name="Tamura T."/>
        </authorList>
    </citation>
    <scope>NUCLEOTIDE SEQUENCE</scope>
    <source>
        <strain evidence="4">NBRC 109077</strain>
    </source>
</reference>
<feature type="region of interest" description="Disordered" evidence="1">
    <location>
        <begin position="111"/>
        <end position="150"/>
    </location>
</feature>
<feature type="transmembrane region" description="Helical" evidence="2">
    <location>
        <begin position="41"/>
        <end position="60"/>
    </location>
</feature>
<keyword evidence="2" id="KW-1133">Transmembrane helix</keyword>
<keyword evidence="2" id="KW-0472">Membrane</keyword>
<dbReference type="InterPro" id="IPR019692">
    <property type="entry name" value="CFP-6_PH"/>
</dbReference>
<protein>
    <recommendedName>
        <fullName evidence="3">Low molecular weight protein antigen 6 PH domain-containing protein</fullName>
    </recommendedName>
</protein>
<keyword evidence="5" id="KW-1185">Reference proteome</keyword>
<feature type="domain" description="Low molecular weight protein antigen 6 PH" evidence="3">
    <location>
        <begin position="57"/>
        <end position="87"/>
    </location>
</feature>
<evidence type="ECO:0000256" key="2">
    <source>
        <dbReference type="SAM" id="Phobius"/>
    </source>
</evidence>
<feature type="region of interest" description="Disordered" evidence="1">
    <location>
        <begin position="162"/>
        <end position="212"/>
    </location>
</feature>
<feature type="compositionally biased region" description="Low complexity" evidence="1">
    <location>
        <begin position="168"/>
        <end position="212"/>
    </location>
</feature>
<evidence type="ECO:0000313" key="4">
    <source>
        <dbReference type="EMBL" id="GII03493.1"/>
    </source>
</evidence>
<dbReference type="Pfam" id="PF10756">
    <property type="entry name" value="bPH_6"/>
    <property type="match status" value="1"/>
</dbReference>
<evidence type="ECO:0000259" key="3">
    <source>
        <dbReference type="Pfam" id="PF10756"/>
    </source>
</evidence>
<organism evidence="4 5">
    <name type="scientific">Planobispora takensis</name>
    <dbReference type="NCBI Taxonomy" id="1367882"/>
    <lineage>
        <taxon>Bacteria</taxon>
        <taxon>Bacillati</taxon>
        <taxon>Actinomycetota</taxon>
        <taxon>Actinomycetes</taxon>
        <taxon>Streptosporangiales</taxon>
        <taxon>Streptosporangiaceae</taxon>
        <taxon>Planobispora</taxon>
    </lineage>
</organism>
<name>A0A8J3T0F2_9ACTN</name>
<dbReference type="EMBL" id="BOOK01000039">
    <property type="protein sequence ID" value="GII03493.1"/>
    <property type="molecule type" value="Genomic_DNA"/>
</dbReference>
<comment type="caution">
    <text evidence="4">The sequence shown here is derived from an EMBL/GenBank/DDBJ whole genome shotgun (WGS) entry which is preliminary data.</text>
</comment>
<keyword evidence="2" id="KW-0812">Transmembrane</keyword>
<dbReference type="AlphaFoldDB" id="A0A8J3T0F2"/>
<accession>A0A8J3T0F2</accession>
<sequence length="244" mass="24901">MRQVFRSKLALILGWVWMVFAALSAADLIIRYSGPSSMVAAAVLGVLTALVYITCLRPAVILTEESLRVRNPFRTVSVPWADVDDVVVSHAITITAAGRVVRCWTPQTTARERAAATRRGQSAPQRGAFATEPVRTKGEQAAAEALSGRTHADWVAQQITERAEAARRSAASRPGPASPAASGTPAEPGGAASGPAGSTASTDPTASGGSTAAGAGALRIGWAPDALAAVGAALVLIVAAVIVS</sequence>
<evidence type="ECO:0000313" key="5">
    <source>
        <dbReference type="Proteomes" id="UP000634476"/>
    </source>
</evidence>
<proteinExistence type="predicted"/>
<gene>
    <name evidence="4" type="ORF">Pta02_55010</name>
</gene>
<dbReference type="RefSeq" id="WP_203877777.1">
    <property type="nucleotide sequence ID" value="NZ_BOOK01000039.1"/>
</dbReference>
<dbReference type="Proteomes" id="UP000634476">
    <property type="component" value="Unassembled WGS sequence"/>
</dbReference>
<feature type="transmembrane region" description="Helical" evidence="2">
    <location>
        <begin position="226"/>
        <end position="243"/>
    </location>
</feature>